<dbReference type="PANTHER" id="PTHR47293:SF68">
    <property type="entry name" value="JACALIN-RELATED LECTIN 3"/>
    <property type="match status" value="1"/>
</dbReference>
<name>A0AAW0KXI6_QUESU</name>
<dbReference type="CDD" id="cd09612">
    <property type="entry name" value="Jacalin"/>
    <property type="match status" value="1"/>
</dbReference>
<keyword evidence="5" id="KW-1185">Reference proteome</keyword>
<evidence type="ECO:0000256" key="1">
    <source>
        <dbReference type="ARBA" id="ARBA00006568"/>
    </source>
</evidence>
<evidence type="ECO:0000256" key="2">
    <source>
        <dbReference type="ARBA" id="ARBA00022734"/>
    </source>
</evidence>
<dbReference type="EMBL" id="PKMF04000200">
    <property type="protein sequence ID" value="KAK7843600.1"/>
    <property type="molecule type" value="Genomic_DNA"/>
</dbReference>
<proteinExistence type="inferred from homology"/>
<sequence>MEWDDGVFPAIRELHLNFGDSVIHAIFVLYQSRDRNLVWSQKHSGAGVSKEFLVCIAGFYGSVKGSDSFKALRSITFYTNKAKYGPYGVEIGHAFTSSVAPGKVVGFHGRSGVYLDAIGVHMEYY</sequence>
<reference evidence="4 5" key="1">
    <citation type="journal article" date="2018" name="Sci. Data">
        <title>The draft genome sequence of cork oak.</title>
        <authorList>
            <person name="Ramos A.M."/>
            <person name="Usie A."/>
            <person name="Barbosa P."/>
            <person name="Barros P.M."/>
            <person name="Capote T."/>
            <person name="Chaves I."/>
            <person name="Simoes F."/>
            <person name="Abreu I."/>
            <person name="Carrasquinho I."/>
            <person name="Faro C."/>
            <person name="Guimaraes J.B."/>
            <person name="Mendonca D."/>
            <person name="Nobrega F."/>
            <person name="Rodrigues L."/>
            <person name="Saibo N.J.M."/>
            <person name="Varela M.C."/>
            <person name="Egas C."/>
            <person name="Matos J."/>
            <person name="Miguel C.M."/>
            <person name="Oliveira M.M."/>
            <person name="Ricardo C.P."/>
            <person name="Goncalves S."/>
        </authorList>
    </citation>
    <scope>NUCLEOTIDE SEQUENCE [LARGE SCALE GENOMIC DNA]</scope>
    <source>
        <strain evidence="5">cv. HL8</strain>
    </source>
</reference>
<organism evidence="4 5">
    <name type="scientific">Quercus suber</name>
    <name type="common">Cork oak</name>
    <dbReference type="NCBI Taxonomy" id="58331"/>
    <lineage>
        <taxon>Eukaryota</taxon>
        <taxon>Viridiplantae</taxon>
        <taxon>Streptophyta</taxon>
        <taxon>Embryophyta</taxon>
        <taxon>Tracheophyta</taxon>
        <taxon>Spermatophyta</taxon>
        <taxon>Magnoliopsida</taxon>
        <taxon>eudicotyledons</taxon>
        <taxon>Gunneridae</taxon>
        <taxon>Pentapetalae</taxon>
        <taxon>rosids</taxon>
        <taxon>fabids</taxon>
        <taxon>Fagales</taxon>
        <taxon>Fagaceae</taxon>
        <taxon>Quercus</taxon>
    </lineage>
</organism>
<dbReference type="Proteomes" id="UP000237347">
    <property type="component" value="Unassembled WGS sequence"/>
</dbReference>
<protein>
    <submittedName>
        <fullName evidence="4">Agglutinin</fullName>
    </submittedName>
</protein>
<feature type="domain" description="Jacalin-type lectin" evidence="3">
    <location>
        <begin position="1"/>
        <end position="124"/>
    </location>
</feature>
<dbReference type="PROSITE" id="PS51752">
    <property type="entry name" value="JACALIN_LECTIN"/>
    <property type="match status" value="1"/>
</dbReference>
<dbReference type="InterPro" id="IPR036404">
    <property type="entry name" value="Jacalin-like_lectin_dom_sf"/>
</dbReference>
<dbReference type="AlphaFoldDB" id="A0AAW0KXI6"/>
<dbReference type="SUPFAM" id="SSF51101">
    <property type="entry name" value="Mannose-binding lectins"/>
    <property type="match status" value="1"/>
</dbReference>
<dbReference type="PANTHER" id="PTHR47293">
    <property type="entry name" value="JACALIN-RELATED LECTIN 3"/>
    <property type="match status" value="1"/>
</dbReference>
<evidence type="ECO:0000313" key="4">
    <source>
        <dbReference type="EMBL" id="KAK7843600.1"/>
    </source>
</evidence>
<dbReference type="GO" id="GO:0030246">
    <property type="term" value="F:carbohydrate binding"/>
    <property type="evidence" value="ECO:0007669"/>
    <property type="project" value="UniProtKB-KW"/>
</dbReference>
<comment type="similarity">
    <text evidence="1">Belongs to the jacalin lectin family.</text>
</comment>
<dbReference type="Gene3D" id="2.100.10.30">
    <property type="entry name" value="Jacalin-like lectin domain"/>
    <property type="match status" value="1"/>
</dbReference>
<dbReference type="SMART" id="SM00915">
    <property type="entry name" value="Jacalin"/>
    <property type="match status" value="1"/>
</dbReference>
<dbReference type="InterPro" id="IPR001229">
    <property type="entry name" value="Jacalin-like_lectin_dom"/>
</dbReference>
<gene>
    <name evidence="4" type="primary">LECA_4</name>
    <name evidence="4" type="ORF">CFP56_012175</name>
</gene>
<comment type="caution">
    <text evidence="4">The sequence shown here is derived from an EMBL/GenBank/DDBJ whole genome shotgun (WGS) entry which is preliminary data.</text>
</comment>
<evidence type="ECO:0000313" key="5">
    <source>
        <dbReference type="Proteomes" id="UP000237347"/>
    </source>
</evidence>
<dbReference type="Pfam" id="PF01419">
    <property type="entry name" value="Jacalin"/>
    <property type="match status" value="1"/>
</dbReference>
<dbReference type="InterPro" id="IPR033734">
    <property type="entry name" value="Jacalin-like_lectin_dom_plant"/>
</dbReference>
<keyword evidence="2" id="KW-0430">Lectin</keyword>
<accession>A0AAW0KXI6</accession>
<evidence type="ECO:0000259" key="3">
    <source>
        <dbReference type="PROSITE" id="PS51752"/>
    </source>
</evidence>